<evidence type="ECO:0000313" key="2">
    <source>
        <dbReference type="Proteomes" id="UP000612349"/>
    </source>
</evidence>
<reference evidence="1" key="1">
    <citation type="journal article" date="2014" name="Int. J. Syst. Evol. Microbiol.">
        <title>Complete genome sequence of Corynebacterium casei LMG S-19264T (=DSM 44701T), isolated from a smear-ripened cheese.</title>
        <authorList>
            <consortium name="US DOE Joint Genome Institute (JGI-PGF)"/>
            <person name="Walter F."/>
            <person name="Albersmeier A."/>
            <person name="Kalinowski J."/>
            <person name="Ruckert C."/>
        </authorList>
    </citation>
    <scope>NUCLEOTIDE SEQUENCE</scope>
    <source>
        <strain evidence="1">CGMCC 1.15360</strain>
    </source>
</reference>
<reference evidence="1" key="2">
    <citation type="submission" date="2020-09" db="EMBL/GenBank/DDBJ databases">
        <authorList>
            <person name="Sun Q."/>
            <person name="Zhou Y."/>
        </authorList>
    </citation>
    <scope>NUCLEOTIDE SEQUENCE</scope>
    <source>
        <strain evidence="1">CGMCC 1.15360</strain>
    </source>
</reference>
<dbReference type="Proteomes" id="UP000612349">
    <property type="component" value="Unassembled WGS sequence"/>
</dbReference>
<dbReference type="AlphaFoldDB" id="A0A916Z5R7"/>
<keyword evidence="2" id="KW-1185">Reference proteome</keyword>
<proteinExistence type="predicted"/>
<comment type="caution">
    <text evidence="1">The sequence shown here is derived from an EMBL/GenBank/DDBJ whole genome shotgun (WGS) entry which is preliminary data.</text>
</comment>
<protein>
    <recommendedName>
        <fullName evidence="3">DUF937 domain-containing protein</fullName>
    </recommendedName>
</protein>
<accession>A0A916Z5R7</accession>
<sequence length="140" mass="14658">MMGRGGALCRALINRTGDRILALFDSLLGQLASDSPDVDNLARKVGLDPAMTEKAIAALGQAHQQPGDTVELASAKTGLDTNMLSTIVQQIGGEGSLAHFAQMLQDNPQAAGLLEMLDFDKDGNPLDDIAGMASKFFGKS</sequence>
<name>A0A916Z5R7_9SPHN</name>
<dbReference type="EMBL" id="BMIP01000007">
    <property type="protein sequence ID" value="GGD77682.1"/>
    <property type="molecule type" value="Genomic_DNA"/>
</dbReference>
<gene>
    <name evidence="1" type="ORF">GCM10010990_29290</name>
</gene>
<organism evidence="1 2">
    <name type="scientific">Croceicoccus mobilis</name>
    <dbReference type="NCBI Taxonomy" id="1703339"/>
    <lineage>
        <taxon>Bacteria</taxon>
        <taxon>Pseudomonadati</taxon>
        <taxon>Pseudomonadota</taxon>
        <taxon>Alphaproteobacteria</taxon>
        <taxon>Sphingomonadales</taxon>
        <taxon>Erythrobacteraceae</taxon>
        <taxon>Croceicoccus</taxon>
    </lineage>
</organism>
<evidence type="ECO:0008006" key="3">
    <source>
        <dbReference type="Google" id="ProtNLM"/>
    </source>
</evidence>
<evidence type="ECO:0000313" key="1">
    <source>
        <dbReference type="EMBL" id="GGD77682.1"/>
    </source>
</evidence>